<reference evidence="2 5" key="2">
    <citation type="submission" date="2023-07" db="EMBL/GenBank/DDBJ databases">
        <title>Strategy for survival of the halotoleranting strain Dietzia MX2 from the Yakshinskoe mineral salts deposit.</title>
        <authorList>
            <person name="Kharitonova M.A."/>
            <person name="Kupriyanova-Ashina F.G."/>
            <person name="Shakirov T.R."/>
            <person name="Vafina M.S."/>
            <person name="Ilinskaya O.N."/>
        </authorList>
    </citation>
    <scope>NUCLEOTIDE SEQUENCE [LARGE SCALE GENOMIC DNA]</scope>
    <source>
        <strain evidence="2 5">MX2</strain>
    </source>
</reference>
<dbReference type="Proteomes" id="UP001172702">
    <property type="component" value="Unassembled WGS sequence"/>
</dbReference>
<dbReference type="Proteomes" id="UP000252187">
    <property type="component" value="Unassembled WGS sequence"/>
</dbReference>
<dbReference type="InterPro" id="IPR045057">
    <property type="entry name" value="Gcn5-rel_NAT"/>
</dbReference>
<dbReference type="Gene3D" id="3.40.630.30">
    <property type="match status" value="1"/>
</dbReference>
<evidence type="ECO:0000313" key="2">
    <source>
        <dbReference type="EMBL" id="MDN4507463.1"/>
    </source>
</evidence>
<keyword evidence="3" id="KW-0808">Transferase</keyword>
<keyword evidence="2" id="KW-0012">Acyltransferase</keyword>
<dbReference type="EMBL" id="JAUHTB010000024">
    <property type="protein sequence ID" value="MDN4507463.1"/>
    <property type="molecule type" value="Genomic_DNA"/>
</dbReference>
<dbReference type="Pfam" id="PF14542">
    <property type="entry name" value="Acetyltransf_CG"/>
    <property type="match status" value="1"/>
</dbReference>
<dbReference type="PANTHER" id="PTHR31435:SF10">
    <property type="entry name" value="BSR4717 PROTEIN"/>
    <property type="match status" value="1"/>
</dbReference>
<dbReference type="InterPro" id="IPR031165">
    <property type="entry name" value="GNAT_YJDJ"/>
</dbReference>
<accession>A0A365P7W3</accession>
<dbReference type="PROSITE" id="PS51729">
    <property type="entry name" value="GNAT_YJDJ"/>
    <property type="match status" value="1"/>
</dbReference>
<evidence type="ECO:0000313" key="5">
    <source>
        <dbReference type="Proteomes" id="UP001172702"/>
    </source>
</evidence>
<evidence type="ECO:0000313" key="3">
    <source>
        <dbReference type="EMBL" id="RBA32654.1"/>
    </source>
</evidence>
<protein>
    <submittedName>
        <fullName evidence="2 3">N-acetyltransferase</fullName>
        <ecNumber evidence="2">2.3.1.-</ecNumber>
    </submittedName>
</protein>
<dbReference type="RefSeq" id="WP_096906670.1">
    <property type="nucleotide sequence ID" value="NZ_JAPWIO010000016.1"/>
</dbReference>
<sequence length="96" mass="10272">MSSEDNVQVRRDTAAGRFEILVDDVVAGFADYSDGTDGVREFPHTVVASEFGGRGLAGTLVGEALQVTREEGLRVRPSCSFVAGYIQKHPESAEIA</sequence>
<dbReference type="STRING" id="37915.A2U19_00570"/>
<organism evidence="3 4">
    <name type="scientific">Dietzia maris</name>
    <dbReference type="NCBI Taxonomy" id="37915"/>
    <lineage>
        <taxon>Bacteria</taxon>
        <taxon>Bacillati</taxon>
        <taxon>Actinomycetota</taxon>
        <taxon>Actinomycetes</taxon>
        <taxon>Mycobacteriales</taxon>
        <taxon>Dietziaceae</taxon>
        <taxon>Dietzia</taxon>
    </lineage>
</organism>
<reference evidence="3 4" key="1">
    <citation type="submission" date="2018-06" db="EMBL/GenBank/DDBJ databases">
        <title>Whole genome sequencing of four bacterial strains from South Shetland trench revealing bio-synthetic gene clusters.</title>
        <authorList>
            <person name="Abdel-Mageed W.M."/>
            <person name="Lehri B."/>
            <person name="Jarmusch S.A."/>
            <person name="Miranda K."/>
            <person name="Goodfellow M."/>
            <person name="Jaspars M."/>
            <person name="Karlyshev A.V."/>
        </authorList>
    </citation>
    <scope>NUCLEOTIDE SEQUENCE [LARGE SCALE GENOMIC DNA]</scope>
    <source>
        <strain evidence="3 4">SST1</strain>
    </source>
</reference>
<dbReference type="SUPFAM" id="SSF55729">
    <property type="entry name" value="Acyl-CoA N-acyltransferases (Nat)"/>
    <property type="match status" value="1"/>
</dbReference>
<name>A0A365P7W3_9ACTN</name>
<dbReference type="PANTHER" id="PTHR31435">
    <property type="entry name" value="PROTEIN NATD1"/>
    <property type="match status" value="1"/>
</dbReference>
<proteinExistence type="predicted"/>
<dbReference type="InterPro" id="IPR016181">
    <property type="entry name" value="Acyl_CoA_acyltransferase"/>
</dbReference>
<dbReference type="AlphaFoldDB" id="A0A365P7W3"/>
<evidence type="ECO:0000259" key="1">
    <source>
        <dbReference type="PROSITE" id="PS51729"/>
    </source>
</evidence>
<gene>
    <name evidence="3" type="ORF">DQ226_13655</name>
    <name evidence="2" type="ORF">QYF62_15570</name>
</gene>
<dbReference type="EC" id="2.3.1.-" evidence="2"/>
<feature type="domain" description="N-acetyltransferase" evidence="1">
    <location>
        <begin position="10"/>
        <end position="96"/>
    </location>
</feature>
<evidence type="ECO:0000313" key="4">
    <source>
        <dbReference type="Proteomes" id="UP000252187"/>
    </source>
</evidence>
<dbReference type="EMBL" id="QNTT01000043">
    <property type="protein sequence ID" value="RBA32654.1"/>
    <property type="molecule type" value="Genomic_DNA"/>
</dbReference>
<keyword evidence="5" id="KW-1185">Reference proteome</keyword>
<dbReference type="GO" id="GO:0016746">
    <property type="term" value="F:acyltransferase activity"/>
    <property type="evidence" value="ECO:0007669"/>
    <property type="project" value="UniProtKB-KW"/>
</dbReference>
<comment type="caution">
    <text evidence="3">The sequence shown here is derived from an EMBL/GenBank/DDBJ whole genome shotgun (WGS) entry which is preliminary data.</text>
</comment>